<proteinExistence type="predicted"/>
<dbReference type="Proteomes" id="UP000199657">
    <property type="component" value="Unassembled WGS sequence"/>
</dbReference>
<evidence type="ECO:0000313" key="1">
    <source>
        <dbReference type="EMBL" id="SEP19475.1"/>
    </source>
</evidence>
<keyword evidence="2" id="KW-1185">Reference proteome</keyword>
<accession>A0A1H8VVT7</accession>
<evidence type="ECO:0000313" key="2">
    <source>
        <dbReference type="Proteomes" id="UP000199657"/>
    </source>
</evidence>
<name>A0A1H8VVT7_9GAMM</name>
<dbReference type="EMBL" id="FOEG01000017">
    <property type="protein sequence ID" value="SEP19475.1"/>
    <property type="molecule type" value="Genomic_DNA"/>
</dbReference>
<reference evidence="1 2" key="1">
    <citation type="submission" date="2016-10" db="EMBL/GenBank/DDBJ databases">
        <authorList>
            <person name="de Groot N.N."/>
        </authorList>
    </citation>
    <scope>NUCLEOTIDE SEQUENCE [LARGE SCALE GENOMIC DNA]</scope>
    <source>
        <strain evidence="1 2">CGMCC 1.6291</strain>
    </source>
</reference>
<dbReference type="AlphaFoldDB" id="A0A1H8VVT7"/>
<sequence>MDFPRRRIDAARRDEERPIDWLRDSKNMDRLVGPAAMSGEHGAG</sequence>
<protein>
    <submittedName>
        <fullName evidence="1">Uncharacterized protein</fullName>
    </submittedName>
</protein>
<gene>
    <name evidence="1" type="ORF">SAMN04488052_1176</name>
</gene>
<organism evidence="1 2">
    <name type="scientific">Aquisalimonas asiatica</name>
    <dbReference type="NCBI Taxonomy" id="406100"/>
    <lineage>
        <taxon>Bacteria</taxon>
        <taxon>Pseudomonadati</taxon>
        <taxon>Pseudomonadota</taxon>
        <taxon>Gammaproteobacteria</taxon>
        <taxon>Chromatiales</taxon>
        <taxon>Ectothiorhodospiraceae</taxon>
        <taxon>Aquisalimonas</taxon>
    </lineage>
</organism>